<reference evidence="3" key="1">
    <citation type="journal article" date="2020" name="Stud. Mycol.">
        <title>101 Dothideomycetes genomes: a test case for predicting lifestyles and emergence of pathogens.</title>
        <authorList>
            <person name="Haridas S."/>
            <person name="Albert R."/>
            <person name="Binder M."/>
            <person name="Bloem J."/>
            <person name="Labutti K."/>
            <person name="Salamov A."/>
            <person name="Andreopoulos B."/>
            <person name="Baker S."/>
            <person name="Barry K."/>
            <person name="Bills G."/>
            <person name="Bluhm B."/>
            <person name="Cannon C."/>
            <person name="Castanera R."/>
            <person name="Culley D."/>
            <person name="Daum C."/>
            <person name="Ezra D."/>
            <person name="Gonzalez J."/>
            <person name="Henrissat B."/>
            <person name="Kuo A."/>
            <person name="Liang C."/>
            <person name="Lipzen A."/>
            <person name="Lutzoni F."/>
            <person name="Magnuson J."/>
            <person name="Mondo S."/>
            <person name="Nolan M."/>
            <person name="Ohm R."/>
            <person name="Pangilinan J."/>
            <person name="Park H.-J."/>
            <person name="Ramirez L."/>
            <person name="Alfaro M."/>
            <person name="Sun H."/>
            <person name="Tritt A."/>
            <person name="Yoshinaga Y."/>
            <person name="Zwiers L.-H."/>
            <person name="Turgeon B."/>
            <person name="Goodwin S."/>
            <person name="Spatafora J."/>
            <person name="Crous P."/>
            <person name="Grigoriev I."/>
        </authorList>
    </citation>
    <scope>NUCLEOTIDE SEQUENCE</scope>
    <source>
        <strain evidence="3">CBS 110217</strain>
    </source>
</reference>
<feature type="region of interest" description="Disordered" evidence="1">
    <location>
        <begin position="151"/>
        <end position="190"/>
    </location>
</feature>
<dbReference type="OrthoDB" id="3792734at2759"/>
<dbReference type="Proteomes" id="UP000799777">
    <property type="component" value="Unassembled WGS sequence"/>
</dbReference>
<dbReference type="AlphaFoldDB" id="A0A9P4HM56"/>
<keyword evidence="2" id="KW-0812">Transmembrane</keyword>
<keyword evidence="4" id="KW-1185">Reference proteome</keyword>
<evidence type="ECO:0000313" key="3">
    <source>
        <dbReference type="EMBL" id="KAF2035767.1"/>
    </source>
</evidence>
<dbReference type="EMBL" id="ML978156">
    <property type="protein sequence ID" value="KAF2035767.1"/>
    <property type="molecule type" value="Genomic_DNA"/>
</dbReference>
<feature type="transmembrane region" description="Helical" evidence="2">
    <location>
        <begin position="203"/>
        <end position="222"/>
    </location>
</feature>
<proteinExistence type="predicted"/>
<accession>A0A9P4HM56</accession>
<name>A0A9P4HM56_9PLEO</name>
<keyword evidence="2" id="KW-0472">Membrane</keyword>
<gene>
    <name evidence="3" type="ORF">EK21DRAFT_106612</name>
</gene>
<keyword evidence="2" id="KW-1133">Transmembrane helix</keyword>
<evidence type="ECO:0000256" key="2">
    <source>
        <dbReference type="SAM" id="Phobius"/>
    </source>
</evidence>
<evidence type="ECO:0000313" key="4">
    <source>
        <dbReference type="Proteomes" id="UP000799777"/>
    </source>
</evidence>
<protein>
    <submittedName>
        <fullName evidence="3">Uncharacterized protein</fullName>
    </submittedName>
</protein>
<comment type="caution">
    <text evidence="3">The sequence shown here is derived from an EMBL/GenBank/DDBJ whole genome shotgun (WGS) entry which is preliminary data.</text>
</comment>
<evidence type="ECO:0000256" key="1">
    <source>
        <dbReference type="SAM" id="MobiDB-lite"/>
    </source>
</evidence>
<feature type="compositionally biased region" description="Low complexity" evidence="1">
    <location>
        <begin position="152"/>
        <end position="190"/>
    </location>
</feature>
<organism evidence="3 4">
    <name type="scientific">Setomelanomma holmii</name>
    <dbReference type="NCBI Taxonomy" id="210430"/>
    <lineage>
        <taxon>Eukaryota</taxon>
        <taxon>Fungi</taxon>
        <taxon>Dikarya</taxon>
        <taxon>Ascomycota</taxon>
        <taxon>Pezizomycotina</taxon>
        <taxon>Dothideomycetes</taxon>
        <taxon>Pleosporomycetidae</taxon>
        <taxon>Pleosporales</taxon>
        <taxon>Pleosporineae</taxon>
        <taxon>Phaeosphaeriaceae</taxon>
        <taxon>Setomelanomma</taxon>
    </lineage>
</organism>
<sequence length="223" mass="22568">MSRSTPSATRATPTPTTTYPFTYTTYSTSLSSSSFSKPTVVPSMFPFSAAFSCSANSIATPLPSNHPIDPPLGLKPACVISNAREVNDHAFWDLYACCKGGDISAYGSPYTCTAECAVGDGQTWQELGECLTKRAEVVVCKPAYEEIGRNQTTSSVGSSATGSTRTSASGSGSVSASGSGSGARASGSTGAASTVGVTHVRGVKAAVGIFVMLAVGSVAGMLS</sequence>